<comment type="similarity">
    <text evidence="1 3">Belongs to the short-chain dehydrogenases/reductases (SDR) family.</text>
</comment>
<evidence type="ECO:0000256" key="1">
    <source>
        <dbReference type="ARBA" id="ARBA00006484"/>
    </source>
</evidence>
<reference evidence="4 5" key="1">
    <citation type="submission" date="2018-05" db="EMBL/GenBank/DDBJ databases">
        <title>Micromonosporas from Atacama Desert.</title>
        <authorList>
            <person name="Carro L."/>
            <person name="Golinska P."/>
            <person name="Klenk H.-P."/>
            <person name="Goodfellow M."/>
        </authorList>
    </citation>
    <scope>NUCLEOTIDE SEQUENCE [LARGE SCALE GENOMIC DNA]</scope>
    <source>
        <strain evidence="4 5">4G51</strain>
    </source>
</reference>
<dbReference type="PRINTS" id="PR00081">
    <property type="entry name" value="GDHRDH"/>
</dbReference>
<dbReference type="NCBIfam" id="NF004792">
    <property type="entry name" value="PRK06139.1"/>
    <property type="match status" value="1"/>
</dbReference>
<dbReference type="NCBIfam" id="NF005495">
    <property type="entry name" value="PRK07109.1"/>
    <property type="match status" value="1"/>
</dbReference>
<sequence length="323" mass="34873">MRTRDLVVVVTGASSGIGRATAHAFADHGNALALAARGEAALDDVVQECVERGGRAIAVPTDVSDAQAVRELAQRTLQRYGRIDVWVNNAAVSAFGRFQDVSEEDFRRVLDVNVMGYVHGARAALPVMREQGHGVLVDVSSVVGVVTQPYTHAYTMSKFAVRALSGSLRQELQVEGASGIHVCTVLPATIDTPIFQHAANCTGRAVRAMPPVYPPERVARTIVNLVRRPRREVAVGTAAHALLMQSRLTPGLVERLMAIQVDRQHFMRRPAPATAGNLHRPALEFEAIHGGWDSRQQAARRVAGAAAALLVGTAAAALRRWWR</sequence>
<keyword evidence="2" id="KW-0560">Oxidoreductase</keyword>
<dbReference type="AlphaFoldDB" id="A0A317CX39"/>
<dbReference type="PANTHER" id="PTHR44196">
    <property type="entry name" value="DEHYDROGENASE/REDUCTASE SDR FAMILY MEMBER 7B"/>
    <property type="match status" value="1"/>
</dbReference>
<proteinExistence type="inferred from homology"/>
<dbReference type="PRINTS" id="PR00080">
    <property type="entry name" value="SDRFAMILY"/>
</dbReference>
<evidence type="ECO:0000256" key="3">
    <source>
        <dbReference type="RuleBase" id="RU000363"/>
    </source>
</evidence>
<dbReference type="InterPro" id="IPR002347">
    <property type="entry name" value="SDR_fam"/>
</dbReference>
<dbReference type="SUPFAM" id="SSF51735">
    <property type="entry name" value="NAD(P)-binding Rossmann-fold domains"/>
    <property type="match status" value="1"/>
</dbReference>
<dbReference type="EMBL" id="QGKS01000493">
    <property type="protein sequence ID" value="PWR06969.1"/>
    <property type="molecule type" value="Genomic_DNA"/>
</dbReference>
<dbReference type="Pfam" id="PF00106">
    <property type="entry name" value="adh_short"/>
    <property type="match status" value="1"/>
</dbReference>
<name>A0A317CX39_9ACTN</name>
<dbReference type="GO" id="GO:0016491">
    <property type="term" value="F:oxidoreductase activity"/>
    <property type="evidence" value="ECO:0007669"/>
    <property type="project" value="UniProtKB-KW"/>
</dbReference>
<organism evidence="4 5">
    <name type="scientific">Micromonospora sicca</name>
    <dbReference type="NCBI Taxonomy" id="2202420"/>
    <lineage>
        <taxon>Bacteria</taxon>
        <taxon>Bacillati</taxon>
        <taxon>Actinomycetota</taxon>
        <taxon>Actinomycetes</taxon>
        <taxon>Micromonosporales</taxon>
        <taxon>Micromonosporaceae</taxon>
        <taxon>Micromonospora</taxon>
    </lineage>
</organism>
<dbReference type="PROSITE" id="PS00061">
    <property type="entry name" value="ADH_SHORT"/>
    <property type="match status" value="1"/>
</dbReference>
<dbReference type="InterPro" id="IPR036291">
    <property type="entry name" value="NAD(P)-bd_dom_sf"/>
</dbReference>
<evidence type="ECO:0000313" key="4">
    <source>
        <dbReference type="EMBL" id="PWR06969.1"/>
    </source>
</evidence>
<dbReference type="PANTHER" id="PTHR44196:SF1">
    <property type="entry name" value="DEHYDROGENASE_REDUCTASE SDR FAMILY MEMBER 7B"/>
    <property type="match status" value="1"/>
</dbReference>
<gene>
    <name evidence="4" type="ORF">DKT69_35595</name>
</gene>
<dbReference type="Gene3D" id="3.40.50.720">
    <property type="entry name" value="NAD(P)-binding Rossmann-like Domain"/>
    <property type="match status" value="1"/>
</dbReference>
<evidence type="ECO:0000256" key="2">
    <source>
        <dbReference type="ARBA" id="ARBA00023002"/>
    </source>
</evidence>
<dbReference type="OrthoDB" id="5242868at2"/>
<dbReference type="GO" id="GO:0016020">
    <property type="term" value="C:membrane"/>
    <property type="evidence" value="ECO:0007669"/>
    <property type="project" value="TreeGrafter"/>
</dbReference>
<evidence type="ECO:0000313" key="5">
    <source>
        <dbReference type="Proteomes" id="UP000246050"/>
    </source>
</evidence>
<dbReference type="InterPro" id="IPR020904">
    <property type="entry name" value="Sc_DH/Rdtase_CS"/>
</dbReference>
<protein>
    <submittedName>
        <fullName evidence="4">Short chain dehydrogenase</fullName>
    </submittedName>
</protein>
<dbReference type="Proteomes" id="UP000246050">
    <property type="component" value="Unassembled WGS sequence"/>
</dbReference>
<accession>A0A317CX39</accession>
<comment type="caution">
    <text evidence="4">The sequence shown here is derived from an EMBL/GenBank/DDBJ whole genome shotgun (WGS) entry which is preliminary data.</text>
</comment>